<keyword evidence="1 4" id="KW-0645">Protease</keyword>
<proteinExistence type="inferred from homology"/>
<evidence type="ECO:0000256" key="5">
    <source>
        <dbReference type="PROSITE-ProRule" id="PRU01240"/>
    </source>
</evidence>
<comment type="caution">
    <text evidence="8">The sequence shown here is derived from an EMBL/GenBank/DDBJ whole genome shotgun (WGS) entry which is preliminary data.</text>
</comment>
<dbReference type="STRING" id="1890364.A0A2P6N2N5"/>
<comment type="similarity">
    <text evidence="5">Belongs to the peptidase S8 family.</text>
</comment>
<dbReference type="GO" id="GO:0004252">
    <property type="term" value="F:serine-type endopeptidase activity"/>
    <property type="evidence" value="ECO:0007669"/>
    <property type="project" value="UniProtKB-UniRule"/>
</dbReference>
<name>A0A2P6N2N5_9EUKA</name>
<feature type="signal peptide" evidence="6">
    <location>
        <begin position="1"/>
        <end position="21"/>
    </location>
</feature>
<feature type="active site" description="Charge relay system" evidence="4">
    <location>
        <position position="322"/>
    </location>
</feature>
<dbReference type="InterPro" id="IPR050819">
    <property type="entry name" value="Tripeptidyl-peptidase_I"/>
</dbReference>
<protein>
    <submittedName>
        <fullName evidence="8">Lipoprotein</fullName>
    </submittedName>
</protein>
<keyword evidence="6" id="KW-0732">Signal</keyword>
<evidence type="ECO:0000259" key="7">
    <source>
        <dbReference type="PROSITE" id="PS51695"/>
    </source>
</evidence>
<dbReference type="PANTHER" id="PTHR14218">
    <property type="entry name" value="PROTEASE S8 TRIPEPTIDYL PEPTIDASE I CLN2"/>
    <property type="match status" value="1"/>
</dbReference>
<dbReference type="SUPFAM" id="SSF52743">
    <property type="entry name" value="Subtilisin-like"/>
    <property type="match status" value="1"/>
</dbReference>
<sequence>MHWRGLTSAVLILLFIVQSSGDPVVDNDHGRHATRPISEEDLDRMLETTTGSRQKRAPEARALTPSIVRTIYNIPGGDTAGSGQTVAIVVAFGASSAEADLEVYSTRFGLPSCTTANGCFKKVDQNGGNNIPRDDPTTPISSSWLGETNLDIQWVHATAPGANITLVCANSSSSSDLYPAVMTAASLADIVSLSWGGAESLQSNFERFLANASARGVSIFAATGDSGGPATYPATSPSVIAVGGTTTLTESDGIFSSESGWSGSSGGCSNFYTASEAQQASGSGTDPCGTRRAVPDISFNGDPTSGVPVYVDGSYVQFGGTSLATPIAAGRAAAVKAFTSDIRVIDSFYIYNNITLRDITSGSNQNYSAGGGFDLVTGRGVWTGDLDINTPNADENMKITHLMISETMQTKLPMSMVLNVVESTQETLSATTQTRATTSATATSMSSSALSLPAITFFSFSLFLLL</sequence>
<gene>
    <name evidence="8" type="ORF">PROFUN_13969</name>
</gene>
<keyword evidence="2 4" id="KW-0378">Hydrolase</keyword>
<feature type="active site" description="Charge relay system" evidence="4">
    <location>
        <position position="147"/>
    </location>
</feature>
<dbReference type="Proteomes" id="UP000241769">
    <property type="component" value="Unassembled WGS sequence"/>
</dbReference>
<dbReference type="InterPro" id="IPR030400">
    <property type="entry name" value="Sedolisin_dom"/>
</dbReference>
<feature type="chain" id="PRO_5015156113" evidence="6">
    <location>
        <begin position="22"/>
        <end position="466"/>
    </location>
</feature>
<dbReference type="PROSITE" id="PS51892">
    <property type="entry name" value="SUBTILASE"/>
    <property type="match status" value="1"/>
</dbReference>
<evidence type="ECO:0000256" key="1">
    <source>
        <dbReference type="ARBA" id="ARBA00022670"/>
    </source>
</evidence>
<evidence type="ECO:0000256" key="6">
    <source>
        <dbReference type="SAM" id="SignalP"/>
    </source>
</evidence>
<dbReference type="InterPro" id="IPR036852">
    <property type="entry name" value="Peptidase_S8/S53_dom_sf"/>
</dbReference>
<dbReference type="PROSITE" id="PS51695">
    <property type="entry name" value="SEDOLISIN"/>
    <property type="match status" value="1"/>
</dbReference>
<dbReference type="CDD" id="cd04056">
    <property type="entry name" value="Peptidases_S53"/>
    <property type="match status" value="1"/>
</dbReference>
<evidence type="ECO:0000256" key="2">
    <source>
        <dbReference type="ARBA" id="ARBA00022801"/>
    </source>
</evidence>
<accession>A0A2P6N2N5</accession>
<dbReference type="GO" id="GO:0006508">
    <property type="term" value="P:proteolysis"/>
    <property type="evidence" value="ECO:0007669"/>
    <property type="project" value="UniProtKB-KW"/>
</dbReference>
<feature type="domain" description="Peptidase S53" evidence="7">
    <location>
        <begin position="62"/>
        <end position="403"/>
    </location>
</feature>
<organism evidence="8 9">
    <name type="scientific">Planoprotostelium fungivorum</name>
    <dbReference type="NCBI Taxonomy" id="1890364"/>
    <lineage>
        <taxon>Eukaryota</taxon>
        <taxon>Amoebozoa</taxon>
        <taxon>Evosea</taxon>
        <taxon>Variosea</taxon>
        <taxon>Cavosteliida</taxon>
        <taxon>Cavosteliaceae</taxon>
        <taxon>Planoprotostelium</taxon>
    </lineage>
</organism>
<dbReference type="PANTHER" id="PTHR14218:SF15">
    <property type="entry name" value="TRIPEPTIDYL-PEPTIDASE 1"/>
    <property type="match status" value="1"/>
</dbReference>
<keyword evidence="3 4" id="KW-0720">Serine protease</keyword>
<reference evidence="8 9" key="1">
    <citation type="journal article" date="2018" name="Genome Biol. Evol.">
        <title>Multiple Roots of Fruiting Body Formation in Amoebozoa.</title>
        <authorList>
            <person name="Hillmann F."/>
            <person name="Forbes G."/>
            <person name="Novohradska S."/>
            <person name="Ferling I."/>
            <person name="Riege K."/>
            <person name="Groth M."/>
            <person name="Westermann M."/>
            <person name="Marz M."/>
            <person name="Spaller T."/>
            <person name="Winckler T."/>
            <person name="Schaap P."/>
            <person name="Glockner G."/>
        </authorList>
    </citation>
    <scope>NUCLEOTIDE SEQUENCE [LARGE SCALE GENOMIC DNA]</scope>
    <source>
        <strain evidence="8 9">Jena</strain>
    </source>
</reference>
<evidence type="ECO:0000256" key="3">
    <source>
        <dbReference type="ARBA" id="ARBA00022825"/>
    </source>
</evidence>
<keyword evidence="8" id="KW-0449">Lipoprotein</keyword>
<dbReference type="InterPro" id="IPR000209">
    <property type="entry name" value="Peptidase_S8/S53_dom"/>
</dbReference>
<dbReference type="InterPro" id="IPR023828">
    <property type="entry name" value="Peptidase_S8_Ser-AS"/>
</dbReference>
<dbReference type="Pfam" id="PF00082">
    <property type="entry name" value="Peptidase_S8"/>
    <property type="match status" value="1"/>
</dbReference>
<evidence type="ECO:0000256" key="4">
    <source>
        <dbReference type="PROSITE-ProRule" id="PRU01032"/>
    </source>
</evidence>
<evidence type="ECO:0000313" key="8">
    <source>
        <dbReference type="EMBL" id="PRP78216.1"/>
    </source>
</evidence>
<evidence type="ECO:0000313" key="9">
    <source>
        <dbReference type="Proteomes" id="UP000241769"/>
    </source>
</evidence>
<feature type="active site" description="Charge relay system" evidence="4">
    <location>
        <position position="151"/>
    </location>
</feature>
<dbReference type="GO" id="GO:0008240">
    <property type="term" value="F:tripeptidyl-peptidase activity"/>
    <property type="evidence" value="ECO:0007669"/>
    <property type="project" value="TreeGrafter"/>
</dbReference>
<dbReference type="AlphaFoldDB" id="A0A2P6N2N5"/>
<dbReference type="EMBL" id="MDYQ01000235">
    <property type="protein sequence ID" value="PRP78216.1"/>
    <property type="molecule type" value="Genomic_DNA"/>
</dbReference>
<dbReference type="PROSITE" id="PS00138">
    <property type="entry name" value="SUBTILASE_SER"/>
    <property type="match status" value="1"/>
</dbReference>
<keyword evidence="9" id="KW-1185">Reference proteome</keyword>
<dbReference type="Gene3D" id="3.40.50.200">
    <property type="entry name" value="Peptidase S8/S53 domain"/>
    <property type="match status" value="1"/>
</dbReference>
<dbReference type="InParanoid" id="A0A2P6N2N5"/>
<comment type="caution">
    <text evidence="4">Lacks conserved residue(s) required for the propagation of feature annotation.</text>
</comment>